<dbReference type="Pfam" id="PF04932">
    <property type="entry name" value="Wzy_C"/>
    <property type="match status" value="1"/>
</dbReference>
<evidence type="ECO:0000256" key="4">
    <source>
        <dbReference type="ARBA" id="ARBA00023136"/>
    </source>
</evidence>
<evidence type="ECO:0000256" key="1">
    <source>
        <dbReference type="ARBA" id="ARBA00004141"/>
    </source>
</evidence>
<evidence type="ECO:0000313" key="7">
    <source>
        <dbReference type="EMBL" id="MEC4263845.1"/>
    </source>
</evidence>
<feature type="transmembrane region" description="Helical" evidence="5">
    <location>
        <begin position="91"/>
        <end position="119"/>
    </location>
</feature>
<evidence type="ECO:0000256" key="3">
    <source>
        <dbReference type="ARBA" id="ARBA00022989"/>
    </source>
</evidence>
<feature type="transmembrane region" description="Helical" evidence="5">
    <location>
        <begin position="7"/>
        <end position="28"/>
    </location>
</feature>
<protein>
    <submittedName>
        <fullName evidence="7">O-antigen ligase family protein</fullName>
    </submittedName>
</protein>
<sequence length="294" mass="34138">MKTRKRTLYIVIYLVVFEVFIGVLEYFIGVRSFIPSVREAVAGQNPFGFNGLLYYSRVSGLSSNSSVFAIKIMVSLMMLQFLGPRNKKEGFFLYGFLGVGLLLTFTRSVYVALAAFFLMINYRRIIRAVIRFLRGKAKWIYFAVISIFISGIIFLISKVDVLLQQMNRGMKKVDLSSRDSVFQRFSEFFWDNPWLGNGSYKLWIEINGKVFHAHNVFMQIMTTNGVLIGSMYFLMVLININRYNINYIIPILIISLFQYAVFWGISFVDLFFFSFLFMTQNPNFCKTNDSLKEA</sequence>
<gene>
    <name evidence="7" type="ORF">VOP03_00680</name>
</gene>
<comment type="subcellular location">
    <subcellularLocation>
        <location evidence="1">Membrane</location>
        <topology evidence="1">Multi-pass membrane protein</topology>
    </subcellularLocation>
</comment>
<dbReference type="EMBL" id="JAYMGW010000001">
    <property type="protein sequence ID" value="MEC4263845.1"/>
    <property type="molecule type" value="Genomic_DNA"/>
</dbReference>
<name>A0ABU6IL81_9FLAO</name>
<keyword evidence="3 5" id="KW-1133">Transmembrane helix</keyword>
<feature type="transmembrane region" description="Helical" evidence="5">
    <location>
        <begin position="139"/>
        <end position="163"/>
    </location>
</feature>
<evidence type="ECO:0000256" key="5">
    <source>
        <dbReference type="SAM" id="Phobius"/>
    </source>
</evidence>
<evidence type="ECO:0000313" key="8">
    <source>
        <dbReference type="Proteomes" id="UP001355298"/>
    </source>
</evidence>
<comment type="caution">
    <text evidence="7">The sequence shown here is derived from an EMBL/GenBank/DDBJ whole genome shotgun (WGS) entry which is preliminary data.</text>
</comment>
<dbReference type="InterPro" id="IPR007016">
    <property type="entry name" value="O-antigen_ligase-rel_domated"/>
</dbReference>
<feature type="transmembrane region" description="Helical" evidence="5">
    <location>
        <begin position="216"/>
        <end position="235"/>
    </location>
</feature>
<keyword evidence="2 5" id="KW-0812">Transmembrane</keyword>
<dbReference type="GO" id="GO:0016874">
    <property type="term" value="F:ligase activity"/>
    <property type="evidence" value="ECO:0007669"/>
    <property type="project" value="UniProtKB-KW"/>
</dbReference>
<reference evidence="7 8" key="1">
    <citation type="submission" date="2024-01" db="EMBL/GenBank/DDBJ databases">
        <title>The strains designed SYSU M86414 and SYSU M84420 isolated from the marine sediment in San Sha City (Hainan Province, China).</title>
        <authorList>
            <person name="Guo D."/>
        </authorList>
    </citation>
    <scope>NUCLEOTIDE SEQUENCE [LARGE SCALE GENOMIC DNA]</scope>
    <source>
        <strain evidence="7 8">SYSU M84420</strain>
    </source>
</reference>
<keyword evidence="4 5" id="KW-0472">Membrane</keyword>
<feature type="transmembrane region" description="Helical" evidence="5">
    <location>
        <begin position="247"/>
        <end position="277"/>
    </location>
</feature>
<dbReference type="Proteomes" id="UP001355298">
    <property type="component" value="Unassembled WGS sequence"/>
</dbReference>
<organism evidence="7 8">
    <name type="scientific">Flagellimonas halotolerans</name>
    <dbReference type="NCBI Taxonomy" id="3112164"/>
    <lineage>
        <taxon>Bacteria</taxon>
        <taxon>Pseudomonadati</taxon>
        <taxon>Bacteroidota</taxon>
        <taxon>Flavobacteriia</taxon>
        <taxon>Flavobacteriales</taxon>
        <taxon>Flavobacteriaceae</taxon>
        <taxon>Flagellimonas</taxon>
    </lineage>
</organism>
<keyword evidence="8" id="KW-1185">Reference proteome</keyword>
<keyword evidence="7" id="KW-0436">Ligase</keyword>
<evidence type="ECO:0000259" key="6">
    <source>
        <dbReference type="Pfam" id="PF04932"/>
    </source>
</evidence>
<dbReference type="RefSeq" id="WP_326276654.1">
    <property type="nucleotide sequence ID" value="NZ_JAYKYV010000001.1"/>
</dbReference>
<evidence type="ECO:0000256" key="2">
    <source>
        <dbReference type="ARBA" id="ARBA00022692"/>
    </source>
</evidence>
<feature type="domain" description="O-antigen ligase-related" evidence="6">
    <location>
        <begin position="96"/>
        <end position="227"/>
    </location>
</feature>
<proteinExistence type="predicted"/>
<accession>A0ABU6IL81</accession>